<dbReference type="InterPro" id="IPR003593">
    <property type="entry name" value="AAA+_ATPase"/>
</dbReference>
<gene>
    <name evidence="11" type="ORF">AMON00008_LOCUS58070</name>
</gene>
<evidence type="ECO:0000256" key="7">
    <source>
        <dbReference type="ARBA" id="ARBA00023136"/>
    </source>
</evidence>
<evidence type="ECO:0000256" key="8">
    <source>
        <dbReference type="SAM" id="Phobius"/>
    </source>
</evidence>
<dbReference type="Gene3D" id="1.20.1560.10">
    <property type="entry name" value="ABC transporter type 1, transmembrane domain"/>
    <property type="match status" value="1"/>
</dbReference>
<feature type="domain" description="ABC transporter" evidence="9">
    <location>
        <begin position="402"/>
        <end position="624"/>
    </location>
</feature>
<dbReference type="SUPFAM" id="SSF52540">
    <property type="entry name" value="P-loop containing nucleoside triphosphate hydrolases"/>
    <property type="match status" value="1"/>
</dbReference>
<feature type="domain" description="ABC transmembrane type-1" evidence="10">
    <location>
        <begin position="83"/>
        <end position="367"/>
    </location>
</feature>
<dbReference type="InterPro" id="IPR036640">
    <property type="entry name" value="ABC1_TM_sf"/>
</dbReference>
<protein>
    <recommendedName>
        <fullName evidence="12">ABC transporter domain-containing protein</fullName>
    </recommendedName>
</protein>
<name>A0A7S4SWI5_9DINO</name>
<organism evidence="11">
    <name type="scientific">Alexandrium monilatum</name>
    <dbReference type="NCBI Taxonomy" id="311494"/>
    <lineage>
        <taxon>Eukaryota</taxon>
        <taxon>Sar</taxon>
        <taxon>Alveolata</taxon>
        <taxon>Dinophyceae</taxon>
        <taxon>Gonyaulacales</taxon>
        <taxon>Pyrocystaceae</taxon>
        <taxon>Alexandrium</taxon>
    </lineage>
</organism>
<dbReference type="Gene3D" id="3.40.50.300">
    <property type="entry name" value="P-loop containing nucleotide triphosphate hydrolases"/>
    <property type="match status" value="1"/>
</dbReference>
<keyword evidence="7 8" id="KW-0472">Membrane</keyword>
<evidence type="ECO:0000259" key="10">
    <source>
        <dbReference type="PROSITE" id="PS50929"/>
    </source>
</evidence>
<evidence type="ECO:0000256" key="3">
    <source>
        <dbReference type="ARBA" id="ARBA00022692"/>
    </source>
</evidence>
<keyword evidence="3 8" id="KW-0812">Transmembrane</keyword>
<dbReference type="Pfam" id="PF00005">
    <property type="entry name" value="ABC_tran"/>
    <property type="match status" value="1"/>
</dbReference>
<keyword evidence="2" id="KW-0813">Transport</keyword>
<dbReference type="SMART" id="SM00382">
    <property type="entry name" value="AAA"/>
    <property type="match status" value="1"/>
</dbReference>
<keyword evidence="5" id="KW-0067">ATP-binding</keyword>
<dbReference type="PROSITE" id="PS50929">
    <property type="entry name" value="ABC_TM1F"/>
    <property type="match status" value="1"/>
</dbReference>
<proteinExistence type="inferred from homology"/>
<keyword evidence="6 8" id="KW-1133">Transmembrane helix</keyword>
<evidence type="ECO:0000256" key="5">
    <source>
        <dbReference type="ARBA" id="ARBA00022840"/>
    </source>
</evidence>
<evidence type="ECO:0000256" key="6">
    <source>
        <dbReference type="ARBA" id="ARBA00022989"/>
    </source>
</evidence>
<feature type="transmembrane region" description="Helical" evidence="8">
    <location>
        <begin position="119"/>
        <end position="143"/>
    </location>
</feature>
<dbReference type="EMBL" id="HBNR01081215">
    <property type="protein sequence ID" value="CAE4658322.1"/>
    <property type="molecule type" value="Transcribed_RNA"/>
</dbReference>
<sequence>MAVQSKAISKEDTEYHGKGQVAGAMSPVCRQPTAARSVSCFTEARTWVDRLCPAEWQRLRSFWRVLAPYWLNPSTRREAFLRALAIIGLTFGNTVAMLNGTMINGIFLKAVADKSRRGFYRALGLHLLNVAWSVPCLVFQQYFQAQLAVKWREWMTSKFFDRYFQSRKYYEIQAEGKLDNPDQRINDDIRSCTTQALATSQMVLGAALDFGIFSAILLKMYPPMFVALVAMATAGTRISLWLGRRLIALNCMQEQHEADFRFGLVRLRENAESIAFYKGEEGERDLLFRRLYAVMKNTEVSQVVSRNLGYFTHTYTHLVRFIPYWVAVPHHFRGGIDFAFVNQCAEVFNHITGDASLVISQLEGLANFYTTVERLDEFLDVLEAKPAAGGIRRSTAEAPTLLGVEGLSVKTPDKRTLFSGLDFKLRSGESLLVMGPSGCGKTSLMRVVAGLWSAGEGTVSCNLGAAGASHLFMPQRPYMVLGSLREQMLYPTWATGRSCPGGLPAPEEAQLVAALEAVRLAHLLRREGALEAVADWAAVLSLGEQQRLAITRVLLARPVLALLDECTSALDADCEARIYSLLKESGTAYMSVSHHTSLKGFHGRLLQFSPGASDEACSWTLSDSGSSP</sequence>
<dbReference type="PROSITE" id="PS50893">
    <property type="entry name" value="ABC_TRANSPORTER_2"/>
    <property type="match status" value="1"/>
</dbReference>
<accession>A0A7S4SWI5</accession>
<evidence type="ECO:0000256" key="1">
    <source>
        <dbReference type="ARBA" id="ARBA00008575"/>
    </source>
</evidence>
<dbReference type="InterPro" id="IPR003439">
    <property type="entry name" value="ABC_transporter-like_ATP-bd"/>
</dbReference>
<dbReference type="GO" id="GO:0016887">
    <property type="term" value="F:ATP hydrolysis activity"/>
    <property type="evidence" value="ECO:0007669"/>
    <property type="project" value="InterPro"/>
</dbReference>
<dbReference type="PANTHER" id="PTHR11384:SF59">
    <property type="entry name" value="LYSOSOMAL COBALAMIN TRANSPORTER ABCD4"/>
    <property type="match status" value="1"/>
</dbReference>
<dbReference type="GO" id="GO:0005524">
    <property type="term" value="F:ATP binding"/>
    <property type="evidence" value="ECO:0007669"/>
    <property type="project" value="UniProtKB-KW"/>
</dbReference>
<dbReference type="InterPro" id="IPR027417">
    <property type="entry name" value="P-loop_NTPase"/>
</dbReference>
<dbReference type="CDD" id="cd03223">
    <property type="entry name" value="ABCD_peroxisomal_ALDP"/>
    <property type="match status" value="1"/>
</dbReference>
<keyword evidence="4" id="KW-0547">Nucleotide-binding</keyword>
<dbReference type="InterPro" id="IPR050835">
    <property type="entry name" value="ABC_transporter_sub-D"/>
</dbReference>
<evidence type="ECO:0000256" key="4">
    <source>
        <dbReference type="ARBA" id="ARBA00022741"/>
    </source>
</evidence>
<feature type="transmembrane region" description="Helical" evidence="8">
    <location>
        <begin position="79"/>
        <end position="98"/>
    </location>
</feature>
<dbReference type="Pfam" id="PF06472">
    <property type="entry name" value="ABC_membrane_2"/>
    <property type="match status" value="1"/>
</dbReference>
<evidence type="ECO:0008006" key="12">
    <source>
        <dbReference type="Google" id="ProtNLM"/>
    </source>
</evidence>
<evidence type="ECO:0000313" key="11">
    <source>
        <dbReference type="EMBL" id="CAE4658322.1"/>
    </source>
</evidence>
<evidence type="ECO:0000259" key="9">
    <source>
        <dbReference type="PROSITE" id="PS50893"/>
    </source>
</evidence>
<dbReference type="GO" id="GO:0016020">
    <property type="term" value="C:membrane"/>
    <property type="evidence" value="ECO:0007669"/>
    <property type="project" value="InterPro"/>
</dbReference>
<dbReference type="SUPFAM" id="SSF90123">
    <property type="entry name" value="ABC transporter transmembrane region"/>
    <property type="match status" value="1"/>
</dbReference>
<dbReference type="GO" id="GO:0140359">
    <property type="term" value="F:ABC-type transporter activity"/>
    <property type="evidence" value="ECO:0007669"/>
    <property type="project" value="InterPro"/>
</dbReference>
<dbReference type="InterPro" id="IPR011527">
    <property type="entry name" value="ABC1_TM_dom"/>
</dbReference>
<comment type="similarity">
    <text evidence="1">Belongs to the ABC transporter superfamily. ABCD family. Peroxisomal fatty acyl CoA transporter (TC 3.A.1.203) subfamily.</text>
</comment>
<evidence type="ECO:0000256" key="2">
    <source>
        <dbReference type="ARBA" id="ARBA00022448"/>
    </source>
</evidence>
<dbReference type="AlphaFoldDB" id="A0A7S4SWI5"/>
<dbReference type="PANTHER" id="PTHR11384">
    <property type="entry name" value="ATP-BINDING CASSETTE, SUB-FAMILY D MEMBER"/>
    <property type="match status" value="1"/>
</dbReference>
<reference evidence="11" key="1">
    <citation type="submission" date="2021-01" db="EMBL/GenBank/DDBJ databases">
        <authorList>
            <person name="Corre E."/>
            <person name="Pelletier E."/>
            <person name="Niang G."/>
            <person name="Scheremetjew M."/>
            <person name="Finn R."/>
            <person name="Kale V."/>
            <person name="Holt S."/>
            <person name="Cochrane G."/>
            <person name="Meng A."/>
            <person name="Brown T."/>
            <person name="Cohen L."/>
        </authorList>
    </citation>
    <scope>NUCLEOTIDE SEQUENCE</scope>
    <source>
        <strain evidence="11">CCMP3105</strain>
    </source>
</reference>